<dbReference type="InterPro" id="IPR056002">
    <property type="entry name" value="DUF7580"/>
</dbReference>
<evidence type="ECO:0000256" key="1">
    <source>
        <dbReference type="SAM" id="MobiDB-lite"/>
    </source>
</evidence>
<evidence type="ECO:0000259" key="2">
    <source>
        <dbReference type="Pfam" id="PF24476"/>
    </source>
</evidence>
<keyword evidence="4" id="KW-1185">Reference proteome</keyword>
<organism evidence="3 4">
    <name type="scientific">Terfezia boudieri ATCC MYA-4762</name>
    <dbReference type="NCBI Taxonomy" id="1051890"/>
    <lineage>
        <taxon>Eukaryota</taxon>
        <taxon>Fungi</taxon>
        <taxon>Dikarya</taxon>
        <taxon>Ascomycota</taxon>
        <taxon>Pezizomycotina</taxon>
        <taxon>Pezizomycetes</taxon>
        <taxon>Pezizales</taxon>
        <taxon>Pezizaceae</taxon>
        <taxon>Terfezia</taxon>
    </lineage>
</organism>
<name>A0A3N4LY24_9PEZI</name>
<proteinExistence type="predicted"/>
<dbReference type="OrthoDB" id="5429947at2759"/>
<dbReference type="Proteomes" id="UP000267821">
    <property type="component" value="Unassembled WGS sequence"/>
</dbReference>
<dbReference type="EMBL" id="ML121534">
    <property type="protein sequence ID" value="RPB26489.1"/>
    <property type="molecule type" value="Genomic_DNA"/>
</dbReference>
<dbReference type="PANTHER" id="PTHR35186">
    <property type="entry name" value="ANK_REP_REGION DOMAIN-CONTAINING PROTEIN"/>
    <property type="match status" value="1"/>
</dbReference>
<feature type="region of interest" description="Disordered" evidence="1">
    <location>
        <begin position="125"/>
        <end position="149"/>
    </location>
</feature>
<dbReference type="PANTHER" id="PTHR35186:SF4">
    <property type="entry name" value="PRION-INHIBITION AND PROPAGATION HELO DOMAIN-CONTAINING PROTEIN"/>
    <property type="match status" value="1"/>
</dbReference>
<sequence>MKNIRNINEDLDRLVNGARQCATNLRTSRANLSAIENHYKLVRDGAQSVCNILKQRVEVPHDCACDHGVSLCLDMRKAGRRHGHGTGIRRKAALKFRLLFCLAGGKLEDASTPPVPWKELEVEPIFGSDDDSEGDQQHTDSCQKSAQPDLVQPLSDKRVRFQTAIDRCRELLGIAEQSISDSSISGESQPLTMTAHDNGSPVLQGNHPNRSPEDRMPNAGPHLIDDVCKTITRSKKTNERQSLGFLSTDGKKLKLQLWSLPVGDCFNLAGKVQCSEWHSRPVSLFALLQDHISNGSHGYPMMKLQQRLSLGIKLASSVIQLRQTPWLNESWSKQDIVFFADPHTRQPLIENPMVLHNLSAPSPGLTQQQLPGIVRRSKLLFSLGVVLWELWFWRRLEDDPDLKAHLNHGKLSDNKLFTIAGMAFQKLDGDASLKYCDAVRTCFFDNISTGSQGFNTIVWQKVVCSLQENYSAAYAHT</sequence>
<protein>
    <recommendedName>
        <fullName evidence="2">DUF7580 domain-containing protein</fullName>
    </recommendedName>
</protein>
<dbReference type="STRING" id="1051890.A0A3N4LY24"/>
<accession>A0A3N4LY24</accession>
<evidence type="ECO:0000313" key="4">
    <source>
        <dbReference type="Proteomes" id="UP000267821"/>
    </source>
</evidence>
<gene>
    <name evidence="3" type="ORF">L211DRAFT_680144</name>
</gene>
<dbReference type="Pfam" id="PF24476">
    <property type="entry name" value="DUF7580"/>
    <property type="match status" value="1"/>
</dbReference>
<feature type="domain" description="DUF7580" evidence="2">
    <location>
        <begin position="223"/>
        <end position="443"/>
    </location>
</feature>
<dbReference type="InParanoid" id="A0A3N4LY24"/>
<reference evidence="3 4" key="1">
    <citation type="journal article" date="2018" name="Nat. Ecol. Evol.">
        <title>Pezizomycetes genomes reveal the molecular basis of ectomycorrhizal truffle lifestyle.</title>
        <authorList>
            <person name="Murat C."/>
            <person name="Payen T."/>
            <person name="Noel B."/>
            <person name="Kuo A."/>
            <person name="Morin E."/>
            <person name="Chen J."/>
            <person name="Kohler A."/>
            <person name="Krizsan K."/>
            <person name="Balestrini R."/>
            <person name="Da Silva C."/>
            <person name="Montanini B."/>
            <person name="Hainaut M."/>
            <person name="Levati E."/>
            <person name="Barry K.W."/>
            <person name="Belfiori B."/>
            <person name="Cichocki N."/>
            <person name="Clum A."/>
            <person name="Dockter R.B."/>
            <person name="Fauchery L."/>
            <person name="Guy J."/>
            <person name="Iotti M."/>
            <person name="Le Tacon F."/>
            <person name="Lindquist E.A."/>
            <person name="Lipzen A."/>
            <person name="Malagnac F."/>
            <person name="Mello A."/>
            <person name="Molinier V."/>
            <person name="Miyauchi S."/>
            <person name="Poulain J."/>
            <person name="Riccioni C."/>
            <person name="Rubini A."/>
            <person name="Sitrit Y."/>
            <person name="Splivallo R."/>
            <person name="Traeger S."/>
            <person name="Wang M."/>
            <person name="Zifcakova L."/>
            <person name="Wipf D."/>
            <person name="Zambonelli A."/>
            <person name="Paolocci F."/>
            <person name="Nowrousian M."/>
            <person name="Ottonello S."/>
            <person name="Baldrian P."/>
            <person name="Spatafora J.W."/>
            <person name="Henrissat B."/>
            <person name="Nagy L.G."/>
            <person name="Aury J.M."/>
            <person name="Wincker P."/>
            <person name="Grigoriev I.V."/>
            <person name="Bonfante P."/>
            <person name="Martin F.M."/>
        </authorList>
    </citation>
    <scope>NUCLEOTIDE SEQUENCE [LARGE SCALE GENOMIC DNA]</scope>
    <source>
        <strain evidence="3 4">ATCC MYA-4762</strain>
    </source>
</reference>
<dbReference type="AlphaFoldDB" id="A0A3N4LY24"/>
<evidence type="ECO:0000313" key="3">
    <source>
        <dbReference type="EMBL" id="RPB26489.1"/>
    </source>
</evidence>